<keyword evidence="2" id="KW-0472">Membrane</keyword>
<keyword evidence="2" id="KW-0812">Transmembrane</keyword>
<dbReference type="Proteomes" id="UP000280935">
    <property type="component" value="Unassembled WGS sequence"/>
</dbReference>
<feature type="compositionally biased region" description="Low complexity" evidence="1">
    <location>
        <begin position="72"/>
        <end position="90"/>
    </location>
</feature>
<feature type="compositionally biased region" description="Gly residues" evidence="1">
    <location>
        <begin position="109"/>
        <end position="118"/>
    </location>
</feature>
<protein>
    <submittedName>
        <fullName evidence="3">Uncharacterized protein</fullName>
    </submittedName>
</protein>
<feature type="compositionally biased region" description="Basic and acidic residues" evidence="1">
    <location>
        <begin position="91"/>
        <end position="102"/>
    </location>
</feature>
<evidence type="ECO:0000256" key="2">
    <source>
        <dbReference type="SAM" id="Phobius"/>
    </source>
</evidence>
<organism evidence="3 4">
    <name type="scientific">Arachnia propionica</name>
    <dbReference type="NCBI Taxonomy" id="1750"/>
    <lineage>
        <taxon>Bacteria</taxon>
        <taxon>Bacillati</taxon>
        <taxon>Actinomycetota</taxon>
        <taxon>Actinomycetes</taxon>
        <taxon>Propionibacteriales</taxon>
        <taxon>Propionibacteriaceae</taxon>
        <taxon>Arachnia</taxon>
    </lineage>
</organism>
<keyword evidence="2" id="KW-1133">Transmembrane helix</keyword>
<gene>
    <name evidence="3" type="ORF">EII35_14240</name>
</gene>
<comment type="caution">
    <text evidence="3">The sequence shown here is derived from an EMBL/GenBank/DDBJ whole genome shotgun (WGS) entry which is preliminary data.</text>
</comment>
<evidence type="ECO:0000313" key="3">
    <source>
        <dbReference type="EMBL" id="RRD48150.1"/>
    </source>
</evidence>
<feature type="transmembrane region" description="Helical" evidence="2">
    <location>
        <begin position="21"/>
        <end position="43"/>
    </location>
</feature>
<feature type="region of interest" description="Disordered" evidence="1">
    <location>
        <begin position="53"/>
        <end position="130"/>
    </location>
</feature>
<dbReference type="EMBL" id="RQYT01000052">
    <property type="protein sequence ID" value="RRD48150.1"/>
    <property type="molecule type" value="Genomic_DNA"/>
</dbReference>
<accession>A0A3P1WS39</accession>
<dbReference type="OrthoDB" id="3731278at2"/>
<sequence length="229" mass="23935">MSMNQHIPPGHGAPGRRGGNTPVVALAVAIVVAVAGFGGWWLVTQNRDGKAVPQESLSLPAPTGAAPPAPAPESAEPSSSQAPPSESAAPRQEEATPRDEQSTQRQPGSGDGDGGGAGAPPLPKEFGEFTTSYDPDEVSFLLYSAPGSRHIGVKYLKDSRQVERKIDQLRETEQSGIWVCGLIQSNTPDDPACVAEAHGGGVIVISHNTDTNYADVQEIGNDLLDVWGR</sequence>
<dbReference type="AlphaFoldDB" id="A0A3P1WS39"/>
<proteinExistence type="predicted"/>
<reference evidence="3 4" key="1">
    <citation type="submission" date="2018-11" db="EMBL/GenBank/DDBJ databases">
        <title>Genomes From Bacteria Associated with the Canine Oral Cavity: a Test Case for Automated Genome-Based Taxonomic Assignment.</title>
        <authorList>
            <person name="Coil D.A."/>
            <person name="Jospin G."/>
            <person name="Darling A.E."/>
            <person name="Wallis C."/>
            <person name="Davis I.J."/>
            <person name="Harris S."/>
            <person name="Eisen J.A."/>
            <person name="Holcombe L.J."/>
            <person name="O'Flynn C."/>
        </authorList>
    </citation>
    <scope>NUCLEOTIDE SEQUENCE [LARGE SCALE GENOMIC DNA]</scope>
    <source>
        <strain evidence="3 4">OH2822_COT-296</strain>
    </source>
</reference>
<evidence type="ECO:0000313" key="4">
    <source>
        <dbReference type="Proteomes" id="UP000280935"/>
    </source>
</evidence>
<name>A0A3P1WS39_9ACTN</name>
<dbReference type="RefSeq" id="WP_125229128.1">
    <property type="nucleotide sequence ID" value="NZ_RQYT01000052.1"/>
</dbReference>
<evidence type="ECO:0000256" key="1">
    <source>
        <dbReference type="SAM" id="MobiDB-lite"/>
    </source>
</evidence>